<keyword evidence="3" id="KW-0479">Metal-binding</keyword>
<dbReference type="SUPFAM" id="SSF54862">
    <property type="entry name" value="4Fe-4S ferredoxins"/>
    <property type="match status" value="1"/>
</dbReference>
<dbReference type="InterPro" id="IPR009051">
    <property type="entry name" value="Helical_ferredxn"/>
</dbReference>
<evidence type="ECO:0000256" key="3">
    <source>
        <dbReference type="ARBA" id="ARBA00022723"/>
    </source>
</evidence>
<evidence type="ECO:0000256" key="7">
    <source>
        <dbReference type="SAM" id="Phobius"/>
    </source>
</evidence>
<evidence type="ECO:0000256" key="2">
    <source>
        <dbReference type="ARBA" id="ARBA00022485"/>
    </source>
</evidence>
<accession>A0A317E3P1</accession>
<evidence type="ECO:0000256" key="1">
    <source>
        <dbReference type="ARBA" id="ARBA00022448"/>
    </source>
</evidence>
<dbReference type="GO" id="GO:0051539">
    <property type="term" value="F:4 iron, 4 sulfur cluster binding"/>
    <property type="evidence" value="ECO:0007669"/>
    <property type="project" value="UniProtKB-KW"/>
</dbReference>
<dbReference type="InterPro" id="IPR013783">
    <property type="entry name" value="Ig-like_fold"/>
</dbReference>
<feature type="transmembrane region" description="Helical" evidence="7">
    <location>
        <begin position="345"/>
        <end position="363"/>
    </location>
</feature>
<sequence length="483" mass="53237">MSTTMTSRTPATIDEADIPVWSHRPKVMPKKVKGPIRNLKWLVMAVLLGIYWGVPWLRFDRGPFAPDQAVLIDLPGRKAYFLWFEIWPQEIYILAGLLIVAAIGLFFATAMLGRVWCGYACPQTVWTDLFMLVERWIEGDRAQRMKLDRAPFSVSKLGKRAAKYLSWALIGAMTGGAWILYFNDAPTVVPALFTGSAGFAVYATVAFLTASTYLMAGVARENVCTFMCPYARFQSAMFDKDTLVVSYHPARGEKRGKHKAGESWDGRGHCIDCRQCVEVCPTGIDIRDGLQMSCISCGLCVDACNTIMDRLSLPHGLIAYDTERNLELAAAGKPRVWRFLRLRTIGYGLVFTLAFAGVLYALIARAPLEASVLADRNPLFVRLSNGDFRNGYTLKLLNKSNEPQQVAITLDGLAGGELSILSHENEASPLIDLAPDTVAAVRVFVRLPAAAWGGAPLDYGFTIHDAARGLTLTAPARFEGPQK</sequence>
<dbReference type="EMBL" id="QGLF01000003">
    <property type="protein sequence ID" value="PWR20820.1"/>
    <property type="molecule type" value="Genomic_DNA"/>
</dbReference>
<reference evidence="10" key="1">
    <citation type="submission" date="2018-05" db="EMBL/GenBank/DDBJ databases">
        <title>Zavarzinia sp. HR-AS.</title>
        <authorList>
            <person name="Lee Y."/>
            <person name="Jeon C.O."/>
        </authorList>
    </citation>
    <scope>NUCLEOTIDE SEQUENCE [LARGE SCALE GENOMIC DNA]</scope>
    <source>
        <strain evidence="10">DSM 1231</strain>
    </source>
</reference>
<evidence type="ECO:0000256" key="6">
    <source>
        <dbReference type="ARBA" id="ARBA00023014"/>
    </source>
</evidence>
<dbReference type="PANTHER" id="PTHR30176:SF3">
    <property type="entry name" value="FERREDOXIN-TYPE PROTEIN NAPH"/>
    <property type="match status" value="1"/>
</dbReference>
<keyword evidence="5" id="KW-0408">Iron</keyword>
<dbReference type="PANTHER" id="PTHR30176">
    <property type="entry name" value="FERREDOXIN-TYPE PROTEIN NAPH"/>
    <property type="match status" value="1"/>
</dbReference>
<feature type="transmembrane region" description="Helical" evidence="7">
    <location>
        <begin position="164"/>
        <end position="182"/>
    </location>
</feature>
<keyword evidence="4" id="KW-0249">Electron transport</keyword>
<dbReference type="InterPro" id="IPR017896">
    <property type="entry name" value="4Fe4S_Fe-S-bd"/>
</dbReference>
<gene>
    <name evidence="9" type="primary">ccoG</name>
    <name evidence="9" type="ORF">DKG75_12575</name>
</gene>
<feature type="transmembrane region" description="Helical" evidence="7">
    <location>
        <begin position="38"/>
        <end position="57"/>
    </location>
</feature>
<keyword evidence="7" id="KW-1133">Transmembrane helix</keyword>
<keyword evidence="10" id="KW-1185">Reference proteome</keyword>
<comment type="caution">
    <text evidence="9">The sequence shown here is derived from an EMBL/GenBank/DDBJ whole genome shotgun (WGS) entry which is preliminary data.</text>
</comment>
<dbReference type="AlphaFoldDB" id="A0A317E3P1"/>
<dbReference type="Pfam" id="PF13746">
    <property type="entry name" value="Fer4_18"/>
    <property type="match status" value="1"/>
</dbReference>
<feature type="transmembrane region" description="Helical" evidence="7">
    <location>
        <begin position="188"/>
        <end position="210"/>
    </location>
</feature>
<dbReference type="NCBIfam" id="TIGR02745">
    <property type="entry name" value="ccoG_rdxA_fixG"/>
    <property type="match status" value="1"/>
</dbReference>
<proteinExistence type="predicted"/>
<name>A0A317E3P1_9PROT</name>
<dbReference type="GO" id="GO:0005886">
    <property type="term" value="C:plasma membrane"/>
    <property type="evidence" value="ECO:0007669"/>
    <property type="project" value="TreeGrafter"/>
</dbReference>
<evidence type="ECO:0000256" key="4">
    <source>
        <dbReference type="ARBA" id="ARBA00022982"/>
    </source>
</evidence>
<dbReference type="GO" id="GO:0046872">
    <property type="term" value="F:metal ion binding"/>
    <property type="evidence" value="ECO:0007669"/>
    <property type="project" value="UniProtKB-KW"/>
</dbReference>
<dbReference type="RefSeq" id="WP_109921464.1">
    <property type="nucleotide sequence ID" value="NZ_SNXM01000007.1"/>
</dbReference>
<dbReference type="Pfam" id="PF12801">
    <property type="entry name" value="Fer4_5"/>
    <property type="match status" value="1"/>
</dbReference>
<dbReference type="InterPro" id="IPR051684">
    <property type="entry name" value="Electron_Trans/Redox"/>
</dbReference>
<keyword evidence="1" id="KW-0813">Transport</keyword>
<dbReference type="Gene3D" id="2.60.40.10">
    <property type="entry name" value="Immunoglobulins"/>
    <property type="match status" value="1"/>
</dbReference>
<keyword evidence="2" id="KW-0004">4Fe-4S</keyword>
<evidence type="ECO:0000313" key="9">
    <source>
        <dbReference type="EMBL" id="PWR20820.1"/>
    </source>
</evidence>
<dbReference type="PROSITE" id="PS00198">
    <property type="entry name" value="4FE4S_FER_1"/>
    <property type="match status" value="1"/>
</dbReference>
<dbReference type="Pfam" id="PF11614">
    <property type="entry name" value="FixG_C"/>
    <property type="match status" value="1"/>
</dbReference>
<feature type="transmembrane region" description="Helical" evidence="7">
    <location>
        <begin position="91"/>
        <end position="112"/>
    </location>
</feature>
<protein>
    <submittedName>
        <fullName evidence="9">Cytochrome c oxidase accessory protein CcoG</fullName>
    </submittedName>
</protein>
<dbReference type="Proteomes" id="UP000246077">
    <property type="component" value="Unassembled WGS sequence"/>
</dbReference>
<evidence type="ECO:0000256" key="5">
    <source>
        <dbReference type="ARBA" id="ARBA00023004"/>
    </source>
</evidence>
<organism evidence="9 10">
    <name type="scientific">Zavarzinia compransoris</name>
    <dbReference type="NCBI Taxonomy" id="1264899"/>
    <lineage>
        <taxon>Bacteria</taxon>
        <taxon>Pseudomonadati</taxon>
        <taxon>Pseudomonadota</taxon>
        <taxon>Alphaproteobacteria</taxon>
        <taxon>Rhodospirillales</taxon>
        <taxon>Zavarziniaceae</taxon>
        <taxon>Zavarzinia</taxon>
    </lineage>
</organism>
<dbReference type="InterPro" id="IPR014116">
    <property type="entry name" value="Cyt_c_oxidase_cbb3_FixG"/>
</dbReference>
<evidence type="ECO:0000259" key="8">
    <source>
        <dbReference type="PROSITE" id="PS51379"/>
    </source>
</evidence>
<keyword evidence="7" id="KW-0472">Membrane</keyword>
<dbReference type="InterPro" id="IPR032879">
    <property type="entry name" value="FixG_C"/>
</dbReference>
<keyword evidence="6" id="KW-0411">Iron-sulfur</keyword>
<evidence type="ECO:0000313" key="10">
    <source>
        <dbReference type="Proteomes" id="UP000246077"/>
    </source>
</evidence>
<dbReference type="InterPro" id="IPR017900">
    <property type="entry name" value="4Fe4S_Fe_S_CS"/>
</dbReference>
<dbReference type="Gene3D" id="1.10.1060.10">
    <property type="entry name" value="Alpha-helical ferredoxin"/>
    <property type="match status" value="1"/>
</dbReference>
<dbReference type="OrthoDB" id="9811700at2"/>
<feature type="domain" description="4Fe-4S ferredoxin-type" evidence="8">
    <location>
        <begin position="260"/>
        <end position="289"/>
    </location>
</feature>
<dbReference type="PROSITE" id="PS51379">
    <property type="entry name" value="4FE4S_FER_2"/>
    <property type="match status" value="1"/>
</dbReference>
<keyword evidence="7" id="KW-0812">Transmembrane</keyword>